<dbReference type="SUPFAM" id="SSF52540">
    <property type="entry name" value="P-loop containing nucleoside triphosphate hydrolases"/>
    <property type="match status" value="1"/>
</dbReference>
<dbReference type="Pfam" id="PF00485">
    <property type="entry name" value="PRK"/>
    <property type="match status" value="1"/>
</dbReference>
<gene>
    <name evidence="2" type="ORF">ACFQ38_15955</name>
</gene>
<reference evidence="3" key="1">
    <citation type="journal article" date="2019" name="Int. J. Syst. Evol. Microbiol.">
        <title>The Global Catalogue of Microorganisms (GCM) 10K type strain sequencing project: providing services to taxonomists for standard genome sequencing and annotation.</title>
        <authorList>
            <consortium name="The Broad Institute Genomics Platform"/>
            <consortium name="The Broad Institute Genome Sequencing Center for Infectious Disease"/>
            <person name="Wu L."/>
            <person name="Ma J."/>
        </authorList>
    </citation>
    <scope>NUCLEOTIDE SEQUENCE [LARGE SCALE GENOMIC DNA]</scope>
    <source>
        <strain evidence="3">CCUG 53915</strain>
    </source>
</reference>
<name>A0ABW3U1M8_9BACL</name>
<organism evidence="2 3">
    <name type="scientific">Sporosarcina contaminans</name>
    <dbReference type="NCBI Taxonomy" id="633403"/>
    <lineage>
        <taxon>Bacteria</taxon>
        <taxon>Bacillati</taxon>
        <taxon>Bacillota</taxon>
        <taxon>Bacilli</taxon>
        <taxon>Bacillales</taxon>
        <taxon>Caryophanaceae</taxon>
        <taxon>Sporosarcina</taxon>
    </lineage>
</organism>
<comment type="caution">
    <text evidence="2">The sequence shown here is derived from an EMBL/GenBank/DDBJ whole genome shotgun (WGS) entry which is preliminary data.</text>
</comment>
<accession>A0ABW3U1M8</accession>
<evidence type="ECO:0000313" key="2">
    <source>
        <dbReference type="EMBL" id="MFD1206590.1"/>
    </source>
</evidence>
<dbReference type="Proteomes" id="UP001597231">
    <property type="component" value="Unassembled WGS sequence"/>
</dbReference>
<evidence type="ECO:0000313" key="3">
    <source>
        <dbReference type="Proteomes" id="UP001597231"/>
    </source>
</evidence>
<dbReference type="InterPro" id="IPR006083">
    <property type="entry name" value="PRK/URK"/>
</dbReference>
<dbReference type="Gene3D" id="3.40.50.300">
    <property type="entry name" value="P-loop containing nucleotide triphosphate hydrolases"/>
    <property type="match status" value="1"/>
</dbReference>
<dbReference type="PANTHER" id="PTHR10285">
    <property type="entry name" value="URIDINE KINASE"/>
    <property type="match status" value="1"/>
</dbReference>
<dbReference type="InterPro" id="IPR027417">
    <property type="entry name" value="P-loop_NTPase"/>
</dbReference>
<protein>
    <submittedName>
        <fullName evidence="2">AAA family ATPase</fullName>
    </submittedName>
</protein>
<dbReference type="EMBL" id="JBHTLT010000126">
    <property type="protein sequence ID" value="MFD1206590.1"/>
    <property type="molecule type" value="Genomic_DNA"/>
</dbReference>
<sequence>MEKLLHSLHSESIIGIDGLGGSGKTTFAKELQQKIGAVLFHLDDFIHPRHVRYNPHIEPWKLYYEHQWRYDYLIDRVLNPLKNGEEINNVIELYNKESDEYEETAVTIRKGVPVIIEGVFLQRDALRQYFDTVVYLDVDRDKRLQRVLQRDTYIGSKEAILQKYEQRYFPAEEQYIEEYDPVANAQIVVRR</sequence>
<keyword evidence="3" id="KW-1185">Reference proteome</keyword>
<dbReference type="RefSeq" id="WP_381482137.1">
    <property type="nucleotide sequence ID" value="NZ_JBHTLT010000126.1"/>
</dbReference>
<proteinExistence type="predicted"/>
<evidence type="ECO:0000259" key="1">
    <source>
        <dbReference type="Pfam" id="PF00485"/>
    </source>
</evidence>
<feature type="domain" description="Phosphoribulokinase/uridine kinase" evidence="1">
    <location>
        <begin position="13"/>
        <end position="179"/>
    </location>
</feature>